<evidence type="ECO:0000256" key="3">
    <source>
        <dbReference type="ARBA" id="ARBA00022452"/>
    </source>
</evidence>
<dbReference type="AlphaFoldDB" id="A0A1Y2PD57"/>
<dbReference type="Pfam" id="PF07715">
    <property type="entry name" value="Plug"/>
    <property type="match status" value="1"/>
</dbReference>
<reference evidence="11 12" key="1">
    <citation type="submission" date="2015-03" db="EMBL/GenBank/DDBJ databases">
        <title>Genome sequence of Tenacibaculum sp. S2-2, isolated from intestinal microbiota of sea cucumber, Apostichopus japonicas.</title>
        <authorList>
            <person name="Shao Z."/>
            <person name="Wang L."/>
            <person name="Li X."/>
        </authorList>
    </citation>
    <scope>NUCLEOTIDE SEQUENCE [LARGE SCALE GENOMIC DNA]</scope>
    <source>
        <strain evidence="11 12">S2-2</strain>
    </source>
</reference>
<dbReference type="InterPro" id="IPR036942">
    <property type="entry name" value="Beta-barrel_TonB_sf"/>
</dbReference>
<gene>
    <name evidence="11" type="ORF">WH52_06430</name>
</gene>
<dbReference type="STRING" id="1635173.WH52_06430"/>
<proteinExistence type="inferred from homology"/>
<accession>A0A1Y2PD57</accession>
<evidence type="ECO:0000313" key="12">
    <source>
        <dbReference type="Proteomes" id="UP000194221"/>
    </source>
</evidence>
<dbReference type="PANTHER" id="PTHR40980:SF4">
    <property type="entry name" value="TONB-DEPENDENT RECEPTOR-LIKE BETA-BARREL DOMAIN-CONTAINING PROTEIN"/>
    <property type="match status" value="1"/>
</dbReference>
<dbReference type="EMBL" id="LAPZ01000003">
    <property type="protein sequence ID" value="OSY88392.1"/>
    <property type="molecule type" value="Genomic_DNA"/>
</dbReference>
<organism evidence="11 12">
    <name type="scientific">Tenacibaculum holothuriorum</name>
    <dbReference type="NCBI Taxonomy" id="1635173"/>
    <lineage>
        <taxon>Bacteria</taxon>
        <taxon>Pseudomonadati</taxon>
        <taxon>Bacteroidota</taxon>
        <taxon>Flavobacteriia</taxon>
        <taxon>Flavobacteriales</taxon>
        <taxon>Flavobacteriaceae</taxon>
        <taxon>Tenacibaculum</taxon>
    </lineage>
</organism>
<dbReference type="PANTHER" id="PTHR40980">
    <property type="entry name" value="PLUG DOMAIN-CONTAINING PROTEIN"/>
    <property type="match status" value="1"/>
</dbReference>
<dbReference type="SUPFAM" id="SSF49464">
    <property type="entry name" value="Carboxypeptidase regulatory domain-like"/>
    <property type="match status" value="1"/>
</dbReference>
<sequence length="790" mass="88710">MKLNLLVVFLFIGQLCIAQNTLTVRGKIVDANSKKPLEFVSVIINSNKTNQPITGVTTGIDGTFELKTKEKDINVEVSFIGFKTIKINTVKKENDVANLNTIELEEDAQQLDEVVVRAEKSSTEFKLDKRVFNVGKDLSSTGASAMEVLNNVPSVNVSIEGAITLRGGQGAQILINGKPSVIASQEGNALGTIVADQIEKIEVITNPSAKYEAEGTAGIINIVLKKNDKKGWNGSISLNTGIPNNHSIGVSLNKRTEKFNIFSQVGVGKRTFPNESKSYNINRTNNNEILSKGEGDKNEQFYNITLGTDYYINQYNVITLSGNFAYEIEDEDSKTQFDQIDGNNATLNSSYNRFEITEATNPKYQYELQYKKDFKNNKEQSLLFSALGSFFGKDQSSEFKNEAIVGIADPNQKTRTDFKEAQYTFKLDYTHPISETYTIETGAQYVLNDVTNDYAVDNFQGGTWVNDASLTNIFDYKQNVLGIYATAAYEGEEWGVKLGGRLENTDLNTVLQTTSQENAQNYTNFFPSVHTSYKVSNNFSIQAGYSKRIYRPRLWDLNPFFNIRNQFNIFTGNPNLQPEFTDSYELTSIHKIGKLNLNLGVYYRNTTDVIEDVSSFDTSTGVTTRMPQNFGTSKITGFEANYKVNLTKWASWNGDFNYNLFNRKGQFDANNNFDFEGSRWDTKSTIKFKLPESFDLEVSGNYRSKYKTAQGTVSKNAFANLGLRKKIIKGKVILNLGIRDLFASRIFESTQEGTNFFSSSSRQRGRFVTFGISYGFGKGEAMEYSARKRF</sequence>
<evidence type="ECO:0000259" key="10">
    <source>
        <dbReference type="Pfam" id="PF14905"/>
    </source>
</evidence>
<dbReference type="Gene3D" id="2.60.40.1120">
    <property type="entry name" value="Carboxypeptidase-like, regulatory domain"/>
    <property type="match status" value="1"/>
</dbReference>
<keyword evidence="5 7" id="KW-0472">Membrane</keyword>
<feature type="signal peptide" evidence="8">
    <location>
        <begin position="1"/>
        <end position="18"/>
    </location>
</feature>
<dbReference type="Gene3D" id="2.170.130.10">
    <property type="entry name" value="TonB-dependent receptor, plug domain"/>
    <property type="match status" value="1"/>
</dbReference>
<evidence type="ECO:0000256" key="5">
    <source>
        <dbReference type="ARBA" id="ARBA00023136"/>
    </source>
</evidence>
<feature type="domain" description="TonB-dependent receptor plug" evidence="9">
    <location>
        <begin position="142"/>
        <end position="219"/>
    </location>
</feature>
<keyword evidence="12" id="KW-1185">Reference proteome</keyword>
<evidence type="ECO:0000256" key="2">
    <source>
        <dbReference type="ARBA" id="ARBA00022448"/>
    </source>
</evidence>
<evidence type="ECO:0000313" key="11">
    <source>
        <dbReference type="EMBL" id="OSY88392.1"/>
    </source>
</evidence>
<keyword evidence="3 7" id="KW-1134">Transmembrane beta strand</keyword>
<keyword evidence="4 7" id="KW-0812">Transmembrane</keyword>
<dbReference type="Pfam" id="PF13715">
    <property type="entry name" value="CarbopepD_reg_2"/>
    <property type="match status" value="1"/>
</dbReference>
<comment type="caution">
    <text evidence="11">The sequence shown here is derived from an EMBL/GenBank/DDBJ whole genome shotgun (WGS) entry which is preliminary data.</text>
</comment>
<evidence type="ECO:0000256" key="8">
    <source>
        <dbReference type="SAM" id="SignalP"/>
    </source>
</evidence>
<dbReference type="OrthoDB" id="8764943at2"/>
<evidence type="ECO:0000256" key="6">
    <source>
        <dbReference type="ARBA" id="ARBA00023237"/>
    </source>
</evidence>
<dbReference type="InParanoid" id="A0A1Y2PD57"/>
<evidence type="ECO:0000256" key="1">
    <source>
        <dbReference type="ARBA" id="ARBA00004571"/>
    </source>
</evidence>
<name>A0A1Y2PD57_9FLAO</name>
<protein>
    <submittedName>
        <fullName evidence="11">TonB-dependent receptor</fullName>
    </submittedName>
</protein>
<feature type="domain" description="Outer membrane protein beta-barrel" evidence="10">
    <location>
        <begin position="374"/>
        <end position="774"/>
    </location>
</feature>
<dbReference type="Proteomes" id="UP000194221">
    <property type="component" value="Unassembled WGS sequence"/>
</dbReference>
<comment type="subcellular location">
    <subcellularLocation>
        <location evidence="1 7">Cell outer membrane</location>
        <topology evidence="1 7">Multi-pass membrane protein</topology>
    </subcellularLocation>
</comment>
<dbReference type="GO" id="GO:0009279">
    <property type="term" value="C:cell outer membrane"/>
    <property type="evidence" value="ECO:0007669"/>
    <property type="project" value="UniProtKB-SubCell"/>
</dbReference>
<keyword evidence="8" id="KW-0732">Signal</keyword>
<feature type="chain" id="PRO_5012869967" evidence="8">
    <location>
        <begin position="19"/>
        <end position="790"/>
    </location>
</feature>
<comment type="similarity">
    <text evidence="7">Belongs to the TonB-dependent receptor family.</text>
</comment>
<dbReference type="Pfam" id="PF14905">
    <property type="entry name" value="OMP_b-brl_3"/>
    <property type="match status" value="1"/>
</dbReference>
<dbReference type="InterPro" id="IPR037066">
    <property type="entry name" value="Plug_dom_sf"/>
</dbReference>
<evidence type="ECO:0000259" key="9">
    <source>
        <dbReference type="Pfam" id="PF07715"/>
    </source>
</evidence>
<dbReference type="InterPro" id="IPR008969">
    <property type="entry name" value="CarboxyPept-like_regulatory"/>
</dbReference>
<dbReference type="SUPFAM" id="SSF56935">
    <property type="entry name" value="Porins"/>
    <property type="match status" value="1"/>
</dbReference>
<dbReference type="InterPro" id="IPR012910">
    <property type="entry name" value="Plug_dom"/>
</dbReference>
<evidence type="ECO:0000256" key="4">
    <source>
        <dbReference type="ARBA" id="ARBA00022692"/>
    </source>
</evidence>
<keyword evidence="11" id="KW-0675">Receptor</keyword>
<evidence type="ECO:0000256" key="7">
    <source>
        <dbReference type="PROSITE-ProRule" id="PRU01360"/>
    </source>
</evidence>
<keyword evidence="2 7" id="KW-0813">Transport</keyword>
<dbReference type="Gene3D" id="2.40.170.20">
    <property type="entry name" value="TonB-dependent receptor, beta-barrel domain"/>
    <property type="match status" value="1"/>
</dbReference>
<dbReference type="InterPro" id="IPR039426">
    <property type="entry name" value="TonB-dep_rcpt-like"/>
</dbReference>
<dbReference type="PROSITE" id="PS52016">
    <property type="entry name" value="TONB_DEPENDENT_REC_3"/>
    <property type="match status" value="1"/>
</dbReference>
<dbReference type="InterPro" id="IPR041700">
    <property type="entry name" value="OMP_b-brl_3"/>
</dbReference>
<keyword evidence="6 7" id="KW-0998">Cell outer membrane</keyword>
<dbReference type="RefSeq" id="WP_086030121.1">
    <property type="nucleotide sequence ID" value="NZ_LAPZ01000003.1"/>
</dbReference>